<organism evidence="2 3">
    <name type="scientific">Klebsiella spallanzanii</name>
    <dbReference type="NCBI Taxonomy" id="2587528"/>
    <lineage>
        <taxon>Bacteria</taxon>
        <taxon>Pseudomonadati</taxon>
        <taxon>Pseudomonadota</taxon>
        <taxon>Gammaproteobacteria</taxon>
        <taxon>Enterobacterales</taxon>
        <taxon>Enterobacteriaceae</taxon>
        <taxon>Klebsiella/Raoultella group</taxon>
        <taxon>Klebsiella</taxon>
    </lineage>
</organism>
<evidence type="ECO:0000313" key="2">
    <source>
        <dbReference type="EMBL" id="VUS63764.1"/>
    </source>
</evidence>
<reference evidence="2 3" key="1">
    <citation type="submission" date="2019-07" db="EMBL/GenBank/DDBJ databases">
        <authorList>
            <person name="Brisse S."/>
            <person name="Rodrigues C."/>
            <person name="Thorpe H."/>
        </authorList>
    </citation>
    <scope>NUCLEOTIDE SEQUENCE [LARGE SCALE GENOMIC DNA]</scope>
    <source>
        <strain evidence="2">SB6408</strain>
    </source>
</reference>
<proteinExistence type="predicted"/>
<dbReference type="Proteomes" id="UP000318370">
    <property type="component" value="Unassembled WGS sequence"/>
</dbReference>
<accession>A0A564K2P2</accession>
<protein>
    <recommendedName>
        <fullName evidence="1">Polysaccharide pyruvyl transferase domain-containing protein</fullName>
    </recommendedName>
</protein>
<dbReference type="EMBL" id="CABGHF010000012">
    <property type="protein sequence ID" value="VUS63764.1"/>
    <property type="molecule type" value="Genomic_DNA"/>
</dbReference>
<dbReference type="AlphaFoldDB" id="A0A564K2P2"/>
<name>A0A564K2P2_9ENTR</name>
<sequence>MKNIGLFTSVYFNNIGNAFIDIGAQATIEAALPSNAQLVKVSQFQSFINTMSSGMALRESKVLRAIWRSVMKNHASKLHDKMYSALSSKKTINLMDFVSLDALVIPGCVLTVPFFKIYEKELQHLSDNGVKIIFLGASGNYYTDYEVNYVKACLQRLKPSALMFRDHIAHSHYKDFSENTYNGMDNAFFVNRTYIPKGIAKNDYVVLNFDHPKNEQLSKELEGKHANAVKTNNKPFPLSYVKNLLVNNVFVSDSPIDYLTLLANAKEVHSDRVHSCIPTLSFGGVCRIYSDSKRLALFDNVNLQGVTKELTKATDLHIYQDRQIQYLNNIFENI</sequence>
<dbReference type="Pfam" id="PF04230">
    <property type="entry name" value="PS_pyruv_trans"/>
    <property type="match status" value="1"/>
</dbReference>
<dbReference type="RefSeq" id="WP_142462781.1">
    <property type="nucleotide sequence ID" value="NZ_CABGHF010000012.1"/>
</dbReference>
<feature type="domain" description="Polysaccharide pyruvyl transferase" evidence="1">
    <location>
        <begin position="121"/>
        <end position="283"/>
    </location>
</feature>
<dbReference type="InterPro" id="IPR007345">
    <property type="entry name" value="Polysacch_pyruvyl_Trfase"/>
</dbReference>
<evidence type="ECO:0000259" key="1">
    <source>
        <dbReference type="Pfam" id="PF04230"/>
    </source>
</evidence>
<evidence type="ECO:0000313" key="3">
    <source>
        <dbReference type="Proteomes" id="UP000318370"/>
    </source>
</evidence>
<gene>
    <name evidence="2" type="ORF">SB6408_00721</name>
</gene>